<dbReference type="Gene3D" id="2.40.30.10">
    <property type="entry name" value="Translation factors"/>
    <property type="match status" value="1"/>
</dbReference>
<evidence type="ECO:0000259" key="2">
    <source>
        <dbReference type="PROSITE" id="PS51384"/>
    </source>
</evidence>
<accession>A8APX2</accession>
<dbReference type="InterPro" id="IPR039261">
    <property type="entry name" value="FNR_nucleotide-bd"/>
</dbReference>
<proteinExistence type="inferred from homology"/>
<dbReference type="FunFam" id="2.40.30.10:FF:000055">
    <property type="entry name" value="Siderophore-interacting family protein"/>
    <property type="match status" value="1"/>
</dbReference>
<dbReference type="FunFam" id="3.40.50.80:FF:000022">
    <property type="entry name" value="Siderophore-interacting family protein"/>
    <property type="match status" value="1"/>
</dbReference>
<dbReference type="CDD" id="cd06193">
    <property type="entry name" value="siderophore_interacting"/>
    <property type="match status" value="1"/>
</dbReference>
<dbReference type="GO" id="GO:0016491">
    <property type="term" value="F:oxidoreductase activity"/>
    <property type="evidence" value="ECO:0007669"/>
    <property type="project" value="InterPro"/>
</dbReference>
<dbReference type="InterPro" id="IPR017938">
    <property type="entry name" value="Riboflavin_synthase-like_b-brl"/>
</dbReference>
<dbReference type="InterPro" id="IPR017927">
    <property type="entry name" value="FAD-bd_FR_type"/>
</dbReference>
<dbReference type="STRING" id="290338.CKO_04480"/>
<dbReference type="EMBL" id="CP000822">
    <property type="protein sequence ID" value="ABV15535.1"/>
    <property type="molecule type" value="Genomic_DNA"/>
</dbReference>
<dbReference type="Proteomes" id="UP000008148">
    <property type="component" value="Chromosome"/>
</dbReference>
<evidence type="ECO:0000313" key="4">
    <source>
        <dbReference type="Proteomes" id="UP000008148"/>
    </source>
</evidence>
<comment type="similarity">
    <text evidence="1">Belongs to the SIP oxidoreductase family.</text>
</comment>
<dbReference type="PANTHER" id="PTHR30157">
    <property type="entry name" value="FERRIC REDUCTASE, NADPH-DEPENDENT"/>
    <property type="match status" value="1"/>
</dbReference>
<dbReference type="HOGENOM" id="CLU_040923_4_0_6"/>
<dbReference type="InterPro" id="IPR013113">
    <property type="entry name" value="SIP_FAD-bd"/>
</dbReference>
<dbReference type="Pfam" id="PF08021">
    <property type="entry name" value="FAD_binding_9"/>
    <property type="match status" value="1"/>
</dbReference>
<dbReference type="KEGG" id="cko:CKO_04480"/>
<dbReference type="InterPro" id="IPR039374">
    <property type="entry name" value="SIP_fam"/>
</dbReference>
<evidence type="ECO:0000313" key="3">
    <source>
        <dbReference type="EMBL" id="ABV15535.1"/>
    </source>
</evidence>
<evidence type="ECO:0000256" key="1">
    <source>
        <dbReference type="ARBA" id="ARBA00035644"/>
    </source>
</evidence>
<organism evidence="3 4">
    <name type="scientific">Citrobacter koseri (strain ATCC BAA-895 / CDC 4225-83 / SGSC4696)</name>
    <dbReference type="NCBI Taxonomy" id="290338"/>
    <lineage>
        <taxon>Bacteria</taxon>
        <taxon>Pseudomonadati</taxon>
        <taxon>Pseudomonadota</taxon>
        <taxon>Gammaproteobacteria</taxon>
        <taxon>Enterobacterales</taxon>
        <taxon>Enterobacteriaceae</taxon>
        <taxon>Citrobacter</taxon>
    </lineage>
</organism>
<reference evidence="3 4" key="1">
    <citation type="submission" date="2007-08" db="EMBL/GenBank/DDBJ databases">
        <authorList>
            <consortium name="The Citrobacter koseri Genome Sequencing Project"/>
            <person name="McClelland M."/>
            <person name="Sanderson E.K."/>
            <person name="Porwollik S."/>
            <person name="Spieth J."/>
            <person name="Clifton W.S."/>
            <person name="Latreille P."/>
            <person name="Courtney L."/>
            <person name="Wang C."/>
            <person name="Pepin K."/>
            <person name="Bhonagiri V."/>
            <person name="Nash W."/>
            <person name="Johnson M."/>
            <person name="Thiruvilangam P."/>
            <person name="Wilson R."/>
        </authorList>
    </citation>
    <scope>NUCLEOTIDE SEQUENCE [LARGE SCALE GENOMIC DNA]</scope>
    <source>
        <strain evidence="4">ATCC BAA-895 / CDC 4225-83 / SGSC4696</strain>
    </source>
</reference>
<name>A8APX2_CITK8</name>
<dbReference type="Gene3D" id="3.40.50.80">
    <property type="entry name" value="Nucleotide-binding domain of ferredoxin-NADP reductase (FNR) module"/>
    <property type="match status" value="1"/>
</dbReference>
<keyword evidence="4" id="KW-1185">Reference proteome</keyword>
<dbReference type="Pfam" id="PF04954">
    <property type="entry name" value="SIP"/>
    <property type="match status" value="1"/>
</dbReference>
<dbReference type="AlphaFoldDB" id="A8APX2"/>
<dbReference type="SUPFAM" id="SSF63380">
    <property type="entry name" value="Riboflavin synthase domain-like"/>
    <property type="match status" value="1"/>
</dbReference>
<dbReference type="PANTHER" id="PTHR30157:SF0">
    <property type="entry name" value="NADPH-DEPENDENT FERRIC-CHELATE REDUCTASE"/>
    <property type="match status" value="1"/>
</dbReference>
<dbReference type="PROSITE" id="PS51384">
    <property type="entry name" value="FAD_FR"/>
    <property type="match status" value="1"/>
</dbReference>
<gene>
    <name evidence="3" type="ordered locus">CKO_04480</name>
</gene>
<sequence length="301" mass="34634">MFYIVRYIEDYCIKKVLAIFITNNHYHLKFNLDISYYLHEGEKMINTSSRYPQRVRNELRFRELTVLRVERISAGFQRIVLGGEALEGFSSRGFDDHTKVFFPEPGSLFVPPTVTDEGIVWGEGVRPASRDYTPLYDEERHELALDFFIHDGGVASTWAVNAREGDTLTIGGPRGSLVVPEDYAYQVYVCDESGMPALRRRLEALERLSVRPHVTALVSVQDAAYQDYLAHLDGFAIEWVVGHDEQAIDERLAQLTVPEADYFIWITGEGKVVKHLSRRFETEQFDPQRVRAAAYWHRKPA</sequence>
<feature type="domain" description="FAD-binding FR-type" evidence="2">
    <location>
        <begin position="59"/>
        <end position="180"/>
    </location>
</feature>
<protein>
    <recommendedName>
        <fullName evidence="2">FAD-binding FR-type domain-containing protein</fullName>
    </recommendedName>
</protein>
<dbReference type="InterPro" id="IPR007037">
    <property type="entry name" value="SIP_rossman_dom"/>
</dbReference>